<accession>E6PYY7</accession>
<comment type="caution">
    <text evidence="1">The sequence shown here is derived from an EMBL/GenBank/DDBJ whole genome shotgun (WGS) entry which is preliminary data.</text>
</comment>
<dbReference type="AlphaFoldDB" id="E6PYY7"/>
<name>E6PYY7_9ZZZZ</name>
<reference evidence="1" key="1">
    <citation type="submission" date="2009-10" db="EMBL/GenBank/DDBJ databases">
        <title>Diversity of trophic interactions inside an arsenic-rich microbial ecosystem.</title>
        <authorList>
            <person name="Bertin P.N."/>
            <person name="Heinrich-Salmeron A."/>
            <person name="Pelletier E."/>
            <person name="Goulhen-Chollet F."/>
            <person name="Arsene-Ploetze F."/>
            <person name="Gallien S."/>
            <person name="Calteau A."/>
            <person name="Vallenet D."/>
            <person name="Casiot C."/>
            <person name="Chane-Woon-Ming B."/>
            <person name="Giloteaux L."/>
            <person name="Barakat M."/>
            <person name="Bonnefoy V."/>
            <person name="Bruneel O."/>
            <person name="Chandler M."/>
            <person name="Cleiss J."/>
            <person name="Duran R."/>
            <person name="Elbaz-Poulichet F."/>
            <person name="Fonknechten N."/>
            <person name="Lauga B."/>
            <person name="Mornico D."/>
            <person name="Ortet P."/>
            <person name="Schaeffer C."/>
            <person name="Siguier P."/>
            <person name="Alexander Thil Smith A."/>
            <person name="Van Dorsselaer A."/>
            <person name="Weissenbach J."/>
            <person name="Medigue C."/>
            <person name="Le Paslier D."/>
        </authorList>
    </citation>
    <scope>NUCLEOTIDE SEQUENCE</scope>
</reference>
<sequence>MSQPTALQNPDDLEVVDGFAHENLEGWVPEIANDDDLKLALEKAFDYRGDITLTLRSGERVDAYIFNRSTGATLADSSVQFFPANAAEKRRVSYAEIARIEFSGKDRAAGKHWEAWVKKYAEKKAAGETNIALLPEALD</sequence>
<evidence type="ECO:0000313" key="1">
    <source>
        <dbReference type="EMBL" id="CBI00146.1"/>
    </source>
</evidence>
<gene>
    <name evidence="1" type="ORF">CARN3_1140</name>
</gene>
<organism evidence="1">
    <name type="scientific">mine drainage metagenome</name>
    <dbReference type="NCBI Taxonomy" id="410659"/>
    <lineage>
        <taxon>unclassified sequences</taxon>
        <taxon>metagenomes</taxon>
        <taxon>ecological metagenomes</taxon>
    </lineage>
</organism>
<proteinExistence type="predicted"/>
<protein>
    <submittedName>
        <fullName evidence="1">Uncharacterized protein</fullName>
    </submittedName>
</protein>
<dbReference type="EMBL" id="CABN01000097">
    <property type="protein sequence ID" value="CBI00146.1"/>
    <property type="molecule type" value="Genomic_DNA"/>
</dbReference>